<dbReference type="UniPathway" id="UPA00904">
    <property type="reaction ID" value="UER00878"/>
</dbReference>
<feature type="binding site" evidence="11">
    <location>
        <position position="88"/>
    </location>
    <ligand>
        <name>Fe(2+)</name>
        <dbReference type="ChEBI" id="CHEBI:29033"/>
        <note>for iron-dependent acireductone dioxygenase activity</note>
    </ligand>
</feature>
<organism evidence="12 13">
    <name type="scientific">Maudiozyma barnettii</name>
    <dbReference type="NCBI Taxonomy" id="61262"/>
    <lineage>
        <taxon>Eukaryota</taxon>
        <taxon>Fungi</taxon>
        <taxon>Dikarya</taxon>
        <taxon>Ascomycota</taxon>
        <taxon>Saccharomycotina</taxon>
        <taxon>Saccharomycetes</taxon>
        <taxon>Saccharomycetales</taxon>
        <taxon>Saccharomycetaceae</taxon>
        <taxon>Maudiozyma</taxon>
    </lineage>
</organism>
<feature type="binding site" evidence="11">
    <location>
        <position position="92"/>
    </location>
    <ligand>
        <name>Fe(2+)</name>
        <dbReference type="ChEBI" id="CHEBI:29033"/>
        <note>for iron-dependent acireductone dioxygenase activity</note>
    </ligand>
</feature>
<feature type="binding site" evidence="11">
    <location>
        <position position="132"/>
    </location>
    <ligand>
        <name>Ni(2+)</name>
        <dbReference type="ChEBI" id="CHEBI:49786"/>
        <note>for nickel-dependent acireductone dioxygenase activity</note>
    </ligand>
</feature>
<dbReference type="InterPro" id="IPR014710">
    <property type="entry name" value="RmlC-like_jellyroll"/>
</dbReference>
<dbReference type="Proteomes" id="UP000644660">
    <property type="component" value="Unassembled WGS sequence"/>
</dbReference>
<dbReference type="Gene3D" id="2.60.120.10">
    <property type="entry name" value="Jelly Rolls"/>
    <property type="match status" value="1"/>
</dbReference>
<dbReference type="EMBL" id="CAEFZW010000006">
    <property type="protein sequence ID" value="CAB4255295.1"/>
    <property type="molecule type" value="Genomic_DNA"/>
</dbReference>
<dbReference type="GO" id="GO:0010309">
    <property type="term" value="F:acireductone dioxygenase [iron(II)-requiring] activity"/>
    <property type="evidence" value="ECO:0007669"/>
    <property type="project" value="UniProtKB-UniRule"/>
</dbReference>
<feature type="binding site" evidence="11">
    <location>
        <position position="132"/>
    </location>
    <ligand>
        <name>Fe(2+)</name>
        <dbReference type="ChEBI" id="CHEBI:29033"/>
        <note>for iron-dependent acireductone dioxygenase activity</note>
    </ligand>
</feature>
<keyword evidence="7 11" id="KW-0560">Oxidoreductase</keyword>
<dbReference type="InterPro" id="IPR027496">
    <property type="entry name" value="ARD_euk"/>
</dbReference>
<evidence type="ECO:0000256" key="5">
    <source>
        <dbReference type="ARBA" id="ARBA00022723"/>
    </source>
</evidence>
<evidence type="ECO:0000256" key="3">
    <source>
        <dbReference type="ARBA" id="ARBA00022596"/>
    </source>
</evidence>
<comment type="function">
    <text evidence="11">Catalyzes 2 different reactions between oxygen and the acireductone 1,2-dihydroxy-3-keto-5-methylthiopentene (DHK-MTPene) depending upon the metal bound in the active site. Fe-containing acireductone dioxygenase (Fe-ARD) produces formate and 2-keto-4-methylthiobutyrate (KMTB), the alpha-ketoacid precursor of methionine in the methionine recycle pathway. Ni-containing acireductone dioxygenase (Ni-ARD) produces methylthiopropionate, carbon monoxide and formate, and does not lie on the methionine recycle pathway.</text>
</comment>
<evidence type="ECO:0000256" key="10">
    <source>
        <dbReference type="ARBA" id="ARBA00023242"/>
    </source>
</evidence>
<dbReference type="CDD" id="cd02232">
    <property type="entry name" value="cupin_ARD"/>
    <property type="match status" value="1"/>
</dbReference>
<dbReference type="Pfam" id="PF03079">
    <property type="entry name" value="ARD"/>
    <property type="match status" value="1"/>
</dbReference>
<dbReference type="GO" id="GO:0019509">
    <property type="term" value="P:L-methionine salvage from methylthioadenosine"/>
    <property type="evidence" value="ECO:0007669"/>
    <property type="project" value="UniProtKB-UniRule"/>
</dbReference>
<comment type="catalytic activity">
    <reaction evidence="1 11">
        <text>1,2-dihydroxy-5-(methylsulfanyl)pent-1-en-3-one + O2 = 4-methylsulfanyl-2-oxobutanoate + formate + 2 H(+)</text>
        <dbReference type="Rhea" id="RHEA:24504"/>
        <dbReference type="ChEBI" id="CHEBI:15378"/>
        <dbReference type="ChEBI" id="CHEBI:15379"/>
        <dbReference type="ChEBI" id="CHEBI:15740"/>
        <dbReference type="ChEBI" id="CHEBI:16723"/>
        <dbReference type="ChEBI" id="CHEBI:49252"/>
        <dbReference type="EC" id="1.13.11.54"/>
    </reaction>
</comment>
<dbReference type="AlphaFoldDB" id="A0A8H2VH39"/>
<dbReference type="OrthoDB" id="1867259at2759"/>
<dbReference type="FunFam" id="2.60.120.10:FF:000099">
    <property type="entry name" value="1,2-dihydroxy-3-keto-5-methylthiopentene dioxygenase"/>
    <property type="match status" value="1"/>
</dbReference>
<gene>
    <name evidence="11" type="primary">ADI1</name>
    <name evidence="12" type="ORF">KABA2_06S02200</name>
</gene>
<dbReference type="GO" id="GO:0010308">
    <property type="term" value="F:acireductone dioxygenase (Ni2+-requiring) activity"/>
    <property type="evidence" value="ECO:0007669"/>
    <property type="project" value="UniProtKB-UniRule"/>
</dbReference>
<evidence type="ECO:0000256" key="6">
    <source>
        <dbReference type="ARBA" id="ARBA00022964"/>
    </source>
</evidence>
<keyword evidence="13" id="KW-1185">Reference proteome</keyword>
<comment type="pathway">
    <text evidence="11">Amino-acid biosynthesis; L-methionine biosynthesis via salvage pathway; L-methionine from S-methyl-5-thio-alpha-D-ribose 1-phosphate: step 5/6.</text>
</comment>
<evidence type="ECO:0000256" key="1">
    <source>
        <dbReference type="ARBA" id="ARBA00000428"/>
    </source>
</evidence>
<dbReference type="GO" id="GO:0005634">
    <property type="term" value="C:nucleus"/>
    <property type="evidence" value="ECO:0007669"/>
    <property type="project" value="UniProtKB-SubCell"/>
</dbReference>
<dbReference type="InterPro" id="IPR011051">
    <property type="entry name" value="RmlC_Cupin_sf"/>
</dbReference>
<evidence type="ECO:0000256" key="8">
    <source>
        <dbReference type="ARBA" id="ARBA00023004"/>
    </source>
</evidence>
<keyword evidence="9 11" id="KW-0486">Methionine biosynthesis</keyword>
<keyword evidence="4 11" id="KW-0028">Amino-acid biosynthesis</keyword>
<keyword evidence="5 11" id="KW-0479">Metal-binding</keyword>
<keyword evidence="10 11" id="KW-0539">Nucleus</keyword>
<evidence type="ECO:0000256" key="7">
    <source>
        <dbReference type="ARBA" id="ARBA00023002"/>
    </source>
</evidence>
<sequence length="177" mass="20614">MVKAYIHDNDNSVDARETHDAGVPVTLERLEKLGVIYRYLKTQPEVEALAKERDYKNQDTVNIQVSTFGNDESLFQKKLAIFYEEHLHEDEEIRYCLEGTGYFDIRDNHSGEWIRCKVDPGDLLIVPAGIYHRFALDTTNYIKALRLFKDEPKWEAINKSQRAEESSTRKAYLQSIV</sequence>
<proteinExistence type="inferred from homology"/>
<keyword evidence="2 11" id="KW-0963">Cytoplasm</keyword>
<evidence type="ECO:0000313" key="12">
    <source>
        <dbReference type="EMBL" id="CAB4255295.1"/>
    </source>
</evidence>
<keyword evidence="3 11" id="KW-0533">Nickel</keyword>
<feature type="binding site" evidence="11">
    <location>
        <position position="86"/>
    </location>
    <ligand>
        <name>Ni(2+)</name>
        <dbReference type="ChEBI" id="CHEBI:49786"/>
        <note>for nickel-dependent acireductone dioxygenase activity</note>
    </ligand>
</feature>
<comment type="similarity">
    <text evidence="11">Belongs to the acireductone dioxygenase (ARD) family.</text>
</comment>
<keyword evidence="8 11" id="KW-0408">Iron</keyword>
<dbReference type="PANTHER" id="PTHR23418">
    <property type="entry name" value="ACIREDUCTONE DIOXYGENASE"/>
    <property type="match status" value="1"/>
</dbReference>
<comment type="subcellular location">
    <subcellularLocation>
        <location evidence="11">Cytoplasm</location>
    </subcellularLocation>
    <subcellularLocation>
        <location evidence="11">Nucleus</location>
    </subcellularLocation>
</comment>
<comment type="caution">
    <text evidence="12">The sequence shown here is derived from an EMBL/GenBank/DDBJ whole genome shotgun (WGS) entry which is preliminary data.</text>
</comment>
<evidence type="ECO:0000256" key="9">
    <source>
        <dbReference type="ARBA" id="ARBA00023167"/>
    </source>
</evidence>
<dbReference type="HAMAP" id="MF_03154">
    <property type="entry name" value="Salvage_MtnD_euk"/>
    <property type="match status" value="1"/>
</dbReference>
<feature type="binding site" evidence="11">
    <location>
        <position position="92"/>
    </location>
    <ligand>
        <name>Ni(2+)</name>
        <dbReference type="ChEBI" id="CHEBI:49786"/>
        <note>for nickel-dependent acireductone dioxygenase activity</note>
    </ligand>
</feature>
<dbReference type="InterPro" id="IPR004313">
    <property type="entry name" value="ARD"/>
</dbReference>
<dbReference type="GO" id="GO:0005506">
    <property type="term" value="F:iron ion binding"/>
    <property type="evidence" value="ECO:0007669"/>
    <property type="project" value="UniProtKB-UniRule"/>
</dbReference>
<reference evidence="12 13" key="1">
    <citation type="submission" date="2020-05" db="EMBL/GenBank/DDBJ databases">
        <authorList>
            <person name="Casaregola S."/>
            <person name="Devillers H."/>
            <person name="Grondin C."/>
        </authorList>
    </citation>
    <scope>NUCLEOTIDE SEQUENCE [LARGE SCALE GENOMIC DNA]</scope>
    <source>
        <strain evidence="12 13">CLIB 1767</strain>
    </source>
</reference>
<feature type="binding site" evidence="11">
    <location>
        <position position="88"/>
    </location>
    <ligand>
        <name>Ni(2+)</name>
        <dbReference type="ChEBI" id="CHEBI:49786"/>
        <note>for nickel-dependent acireductone dioxygenase activity</note>
    </ligand>
</feature>
<feature type="binding site" evidence="11">
    <location>
        <position position="86"/>
    </location>
    <ligand>
        <name>Fe(2+)</name>
        <dbReference type="ChEBI" id="CHEBI:29033"/>
        <note>for iron-dependent acireductone dioxygenase activity</note>
    </ligand>
</feature>
<dbReference type="SUPFAM" id="SSF51182">
    <property type="entry name" value="RmlC-like cupins"/>
    <property type="match status" value="1"/>
</dbReference>
<evidence type="ECO:0000256" key="11">
    <source>
        <dbReference type="HAMAP-Rule" id="MF_03154"/>
    </source>
</evidence>
<comment type="catalytic activity">
    <reaction evidence="11">
        <text>1,2-dihydroxy-5-(methylsulfanyl)pent-1-en-3-one + O2 = 3-(methylsulfanyl)propanoate + CO + formate + 2 H(+)</text>
        <dbReference type="Rhea" id="RHEA:14161"/>
        <dbReference type="ChEBI" id="CHEBI:15378"/>
        <dbReference type="ChEBI" id="CHEBI:15379"/>
        <dbReference type="ChEBI" id="CHEBI:15740"/>
        <dbReference type="ChEBI" id="CHEBI:17245"/>
        <dbReference type="ChEBI" id="CHEBI:49016"/>
        <dbReference type="ChEBI" id="CHEBI:49252"/>
        <dbReference type="EC" id="1.13.11.53"/>
    </reaction>
</comment>
<dbReference type="GO" id="GO:0005737">
    <property type="term" value="C:cytoplasm"/>
    <property type="evidence" value="ECO:0007669"/>
    <property type="project" value="UniProtKB-SubCell"/>
</dbReference>
<protein>
    <recommendedName>
        <fullName evidence="11">Acireductone dioxygenase</fullName>
    </recommendedName>
    <alternativeName>
        <fullName evidence="11">Acireductone dioxygenase (Fe(2+)-requiring)</fullName>
        <shortName evidence="11">ARD'</shortName>
        <shortName evidence="11">Fe-ARD</shortName>
        <ecNumber evidence="11">1.13.11.54</ecNumber>
    </alternativeName>
    <alternativeName>
        <fullName evidence="11">Acireductone dioxygenase (Ni(2+)-requiring)</fullName>
        <shortName evidence="11">ARD</shortName>
        <shortName evidence="11">Ni-ARD</shortName>
        <ecNumber evidence="11">1.13.11.53</ecNumber>
    </alternativeName>
</protein>
<dbReference type="EC" id="1.13.11.54" evidence="11"/>
<evidence type="ECO:0000256" key="2">
    <source>
        <dbReference type="ARBA" id="ARBA00022490"/>
    </source>
</evidence>
<evidence type="ECO:0000256" key="4">
    <source>
        <dbReference type="ARBA" id="ARBA00022605"/>
    </source>
</evidence>
<dbReference type="PANTHER" id="PTHR23418:SF0">
    <property type="entry name" value="ACIREDUCTONE DIOXYGENASE"/>
    <property type="match status" value="1"/>
</dbReference>
<dbReference type="EC" id="1.13.11.53" evidence="11"/>
<keyword evidence="6 11" id="KW-0223">Dioxygenase</keyword>
<comment type="cofactor">
    <cofactor evidence="11">
        <name>Fe(2+)</name>
        <dbReference type="ChEBI" id="CHEBI:29033"/>
    </cofactor>
    <cofactor evidence="11">
        <name>Ni(2+)</name>
        <dbReference type="ChEBI" id="CHEBI:49786"/>
    </cofactor>
    <text evidence="11">Binds either 1 Fe or Ni cation per monomer. Iron-binding promotes an acireductone dioxygenase reaction producing 2-keto-4-methylthiobutyrate, while nickel-binding promotes an acireductone dioxygenase reaction producing 3-(methylsulfanyl)propanoate.</text>
</comment>
<accession>A0A8H2VH39</accession>
<name>A0A8H2VH39_9SACH</name>
<evidence type="ECO:0000313" key="13">
    <source>
        <dbReference type="Proteomes" id="UP000644660"/>
    </source>
</evidence>
<dbReference type="GO" id="GO:0016151">
    <property type="term" value="F:nickel cation binding"/>
    <property type="evidence" value="ECO:0007669"/>
    <property type="project" value="UniProtKB-UniRule"/>
</dbReference>